<dbReference type="Proteomes" id="UP000053660">
    <property type="component" value="Unassembled WGS sequence"/>
</dbReference>
<proteinExistence type="predicted"/>
<dbReference type="EMBL" id="KN594174">
    <property type="protein sequence ID" value="KHJ81096.1"/>
    <property type="molecule type" value="Genomic_DNA"/>
</dbReference>
<accession>A0A0B1SB44</accession>
<dbReference type="AlphaFoldDB" id="A0A0B1SB44"/>
<evidence type="ECO:0000313" key="2">
    <source>
        <dbReference type="Proteomes" id="UP000053660"/>
    </source>
</evidence>
<reference evidence="1 2" key="1">
    <citation type="submission" date="2014-03" db="EMBL/GenBank/DDBJ databases">
        <title>Draft genome of the hookworm Oesophagostomum dentatum.</title>
        <authorList>
            <person name="Mitreva M."/>
        </authorList>
    </citation>
    <scope>NUCLEOTIDE SEQUENCE [LARGE SCALE GENOMIC DNA]</scope>
    <source>
        <strain evidence="1 2">OD-Hann</strain>
    </source>
</reference>
<keyword evidence="2" id="KW-1185">Reference proteome</keyword>
<evidence type="ECO:0000313" key="1">
    <source>
        <dbReference type="EMBL" id="KHJ81096.1"/>
    </source>
</evidence>
<name>A0A0B1SB44_OESDE</name>
<organism evidence="1 2">
    <name type="scientific">Oesophagostomum dentatum</name>
    <name type="common">Nodular worm</name>
    <dbReference type="NCBI Taxonomy" id="61180"/>
    <lineage>
        <taxon>Eukaryota</taxon>
        <taxon>Metazoa</taxon>
        <taxon>Ecdysozoa</taxon>
        <taxon>Nematoda</taxon>
        <taxon>Chromadorea</taxon>
        <taxon>Rhabditida</taxon>
        <taxon>Rhabditina</taxon>
        <taxon>Rhabditomorpha</taxon>
        <taxon>Strongyloidea</taxon>
        <taxon>Strongylidae</taxon>
        <taxon>Oesophagostomum</taxon>
    </lineage>
</organism>
<sequence>MFSFFTWRQSEEVSFLTDRWRSKIEEILGSYGLLPEYINSMKSAIIAKQKQLLAQSQVEKDYLNSLIELKNQIKKKLEDLVREYRPRRSEQAPRVARNAQEEYGFHMRHSYKQVSVADRLEELRKINSYISDSIHDAHIIEIVERVELLEDLTAASAKNKTDYTARMAEVREAVQDRVSQILENAV</sequence>
<protein>
    <submittedName>
        <fullName evidence="1">Uncharacterized protein</fullName>
    </submittedName>
</protein>
<gene>
    <name evidence="1" type="ORF">OESDEN_19218</name>
</gene>